<name>A0AA86VBB3_9FABA</name>
<protein>
    <submittedName>
        <fullName evidence="2">Uncharacterized protein</fullName>
    </submittedName>
</protein>
<dbReference type="EMBL" id="OY731400">
    <property type="protein sequence ID" value="CAJ1936450.1"/>
    <property type="molecule type" value="Genomic_DNA"/>
</dbReference>
<gene>
    <name evidence="2" type="ORF">AYBTSS11_LOCUS7486</name>
</gene>
<organism evidence="2 3">
    <name type="scientific">Sphenostylis stenocarpa</name>
    <dbReference type="NCBI Taxonomy" id="92480"/>
    <lineage>
        <taxon>Eukaryota</taxon>
        <taxon>Viridiplantae</taxon>
        <taxon>Streptophyta</taxon>
        <taxon>Embryophyta</taxon>
        <taxon>Tracheophyta</taxon>
        <taxon>Spermatophyta</taxon>
        <taxon>Magnoliopsida</taxon>
        <taxon>eudicotyledons</taxon>
        <taxon>Gunneridae</taxon>
        <taxon>Pentapetalae</taxon>
        <taxon>rosids</taxon>
        <taxon>fabids</taxon>
        <taxon>Fabales</taxon>
        <taxon>Fabaceae</taxon>
        <taxon>Papilionoideae</taxon>
        <taxon>50 kb inversion clade</taxon>
        <taxon>NPAAA clade</taxon>
        <taxon>indigoferoid/millettioid clade</taxon>
        <taxon>Phaseoleae</taxon>
        <taxon>Sphenostylis</taxon>
    </lineage>
</organism>
<keyword evidence="3" id="KW-1185">Reference proteome</keyword>
<reference evidence="2" key="1">
    <citation type="submission" date="2023-10" db="EMBL/GenBank/DDBJ databases">
        <authorList>
            <person name="Domelevo Entfellner J.-B."/>
        </authorList>
    </citation>
    <scope>NUCLEOTIDE SEQUENCE</scope>
</reference>
<accession>A0AA86VBB3</accession>
<dbReference type="InterPro" id="IPR008802">
    <property type="entry name" value="REF"/>
</dbReference>
<sequence>MRCAVVTVAVSKDRTSIRTVEEAVKSVIGPIYDKFHLVPDELIRIADLSVSAAQHSPSPAPPTASDIAEAALAKCKPATKEVYERFEAKAEQCGATAWRRLFPPAPKAACWTEKYNDKVLTAAKGCRVSALVPMEKIARILSEKRA</sequence>
<dbReference type="Proteomes" id="UP001189624">
    <property type="component" value="Chromosome 3"/>
</dbReference>
<evidence type="ECO:0000313" key="3">
    <source>
        <dbReference type="Proteomes" id="UP001189624"/>
    </source>
</evidence>
<comment type="similarity">
    <text evidence="1">Belongs to the REF/SRPP family.</text>
</comment>
<dbReference type="Gramene" id="rna-AYBTSS11_LOCUS7486">
    <property type="protein sequence ID" value="CAJ1936450.1"/>
    <property type="gene ID" value="gene-AYBTSS11_LOCUS7486"/>
</dbReference>
<proteinExistence type="inferred from homology"/>
<evidence type="ECO:0000256" key="1">
    <source>
        <dbReference type="ARBA" id="ARBA00009737"/>
    </source>
</evidence>
<dbReference type="Pfam" id="PF05755">
    <property type="entry name" value="REF"/>
    <property type="match status" value="1"/>
</dbReference>
<evidence type="ECO:0000313" key="2">
    <source>
        <dbReference type="EMBL" id="CAJ1936450.1"/>
    </source>
</evidence>
<dbReference type="AlphaFoldDB" id="A0AA86VBB3"/>
<dbReference type="PANTHER" id="PTHR33732:SF9">
    <property type="entry name" value="REF_SRPP-LIKE PROTEIN OS05G0151300_LOC_OS05G05940"/>
    <property type="match status" value="1"/>
</dbReference>
<dbReference type="PANTHER" id="PTHR33732">
    <property type="entry name" value="REF/SRPP-LIKE PROTEIN OS05G0151300/LOC_OS05G05940"/>
    <property type="match status" value="1"/>
</dbReference>